<dbReference type="SMART" id="SM00575">
    <property type="entry name" value="ZnF_PMZ"/>
    <property type="match status" value="1"/>
</dbReference>
<keyword evidence="4 6" id="KW-0862">Zinc</keyword>
<reference evidence="10" key="1">
    <citation type="submission" date="2021-01" db="UniProtKB">
        <authorList>
            <consortium name="EnsemblPlants"/>
        </authorList>
    </citation>
    <scope>IDENTIFICATION</scope>
</reference>
<dbReference type="OMA" id="RRWTKEA"/>
<dbReference type="GO" id="GO:0005634">
    <property type="term" value="C:nucleus"/>
    <property type="evidence" value="ECO:0007669"/>
    <property type="project" value="UniProtKB-SubCell"/>
</dbReference>
<dbReference type="Proteomes" id="UP000594263">
    <property type="component" value="Unplaced"/>
</dbReference>
<evidence type="ECO:0000256" key="7">
    <source>
        <dbReference type="SAM" id="Coils"/>
    </source>
</evidence>
<evidence type="ECO:0000256" key="5">
    <source>
        <dbReference type="PROSITE-ProRule" id="PRU00325"/>
    </source>
</evidence>
<evidence type="ECO:0000259" key="9">
    <source>
        <dbReference type="PROSITE" id="PS50966"/>
    </source>
</evidence>
<dbReference type="InterPro" id="IPR031052">
    <property type="entry name" value="FHY3/FAR1"/>
</dbReference>
<dbReference type="GO" id="GO:0008270">
    <property type="term" value="F:zinc ion binding"/>
    <property type="evidence" value="ECO:0007669"/>
    <property type="project" value="UniProtKB-UniRule"/>
</dbReference>
<dbReference type="PANTHER" id="PTHR31669">
    <property type="entry name" value="PROTEIN FAR1-RELATED SEQUENCE 10-RELATED"/>
    <property type="match status" value="1"/>
</dbReference>
<dbReference type="Pfam" id="PF04434">
    <property type="entry name" value="SWIM"/>
    <property type="match status" value="1"/>
</dbReference>
<keyword evidence="11" id="KW-1185">Reference proteome</keyword>
<keyword evidence="7" id="KW-0175">Coiled coil</keyword>
<feature type="domain" description="SWIM-type" evidence="9">
    <location>
        <begin position="341"/>
        <end position="377"/>
    </location>
</feature>
<dbReference type="InterPro" id="IPR018289">
    <property type="entry name" value="MULE_transposase_dom"/>
</dbReference>
<keyword evidence="2 6" id="KW-0479">Metal-binding</keyword>
<dbReference type="GO" id="GO:0006355">
    <property type="term" value="P:regulation of DNA-templated transcription"/>
    <property type="evidence" value="ECO:0007669"/>
    <property type="project" value="UniProtKB-UniRule"/>
</dbReference>
<evidence type="ECO:0000256" key="8">
    <source>
        <dbReference type="SAM" id="MobiDB-lite"/>
    </source>
</evidence>
<name>A0A7N0U4U0_KALFE</name>
<dbReference type="EnsemblPlants" id="Kaladp0055s0061.1.v1.1">
    <property type="protein sequence ID" value="Kaladp0055s0061.1.v1.1"/>
    <property type="gene ID" value="Kaladp0055s0061.v1.1"/>
</dbReference>
<dbReference type="InterPro" id="IPR007527">
    <property type="entry name" value="Znf_SWIM"/>
</dbReference>
<dbReference type="InterPro" id="IPR006564">
    <property type="entry name" value="Znf_PMZ"/>
</dbReference>
<evidence type="ECO:0000256" key="1">
    <source>
        <dbReference type="ARBA" id="ARBA00005889"/>
    </source>
</evidence>
<dbReference type="PROSITE" id="PS50966">
    <property type="entry name" value="ZF_SWIM"/>
    <property type="match status" value="1"/>
</dbReference>
<evidence type="ECO:0000256" key="6">
    <source>
        <dbReference type="RuleBase" id="RU367018"/>
    </source>
</evidence>
<sequence>MSGNRHRVLGGGGQHVLDYLKRMQAENQNFYYEVQIEADQSIGNMFWADAASRLNFNYFGDAVKLDMSYRENRHRVPLAYFSGINHHGQPVLFGCALLVDESESDFLWLFQSWLRAMSGRYPVTITTEPDRILQMAVRLVLPQTRHRLCKNGIFKETKEKLAPLYQSHPTFETEFHKCIDDTDSIQEFESCWSSLLERYYVMDNEWLQSMYGARQHWVPVYLRDSFFGEIFATEKSEGSFFDGFFNAATTFQLFFLQYERAISSWHEKELKADYDTNNMIPILKTPSPMEKQAANIYTKRIFLKFQEELVETLANPATKVDDCGTMSTYRVAKFGEEHKAHTVRLMDLEMKASCTCQLFDFSGIICRHILAVFRAKNVLMLPPHYILKRWTRKAKTGSSLDEHGSEGPISPQESGTVRYNNLRQEAIKYVEEGAKSIHIYKVAMDALQEAGKKVAALKNQSRFFTQGIYLTNGSSQEVSTGEANQTTSSQSMAEKEKKIRELTAELDSINQKSEFYRTNLLSILHDVEDQKSKMSVKVQNSKLSLKE</sequence>
<accession>A0A7N0U4U0</accession>
<dbReference type="PANTHER" id="PTHR31669:SF240">
    <property type="entry name" value="PROTEIN FAR1-RELATED SEQUENCE 9"/>
    <property type="match status" value="1"/>
</dbReference>
<organism evidence="10 11">
    <name type="scientific">Kalanchoe fedtschenkoi</name>
    <name type="common">Lavender scallops</name>
    <name type="synonym">South American air plant</name>
    <dbReference type="NCBI Taxonomy" id="63787"/>
    <lineage>
        <taxon>Eukaryota</taxon>
        <taxon>Viridiplantae</taxon>
        <taxon>Streptophyta</taxon>
        <taxon>Embryophyta</taxon>
        <taxon>Tracheophyta</taxon>
        <taxon>Spermatophyta</taxon>
        <taxon>Magnoliopsida</taxon>
        <taxon>eudicotyledons</taxon>
        <taxon>Gunneridae</taxon>
        <taxon>Pentapetalae</taxon>
        <taxon>Saxifragales</taxon>
        <taxon>Crassulaceae</taxon>
        <taxon>Kalanchoe</taxon>
    </lineage>
</organism>
<evidence type="ECO:0000256" key="3">
    <source>
        <dbReference type="ARBA" id="ARBA00022771"/>
    </source>
</evidence>
<comment type="function">
    <text evidence="6">Putative transcription activator involved in regulating light control of development.</text>
</comment>
<dbReference type="AlphaFoldDB" id="A0A7N0U4U0"/>
<comment type="similarity">
    <text evidence="1 6">Belongs to the FHY3/FAR1 family.</text>
</comment>
<feature type="region of interest" description="Disordered" evidence="8">
    <location>
        <begin position="397"/>
        <end position="417"/>
    </location>
</feature>
<protein>
    <recommendedName>
        <fullName evidence="6">Protein FAR1-RELATED SEQUENCE</fullName>
    </recommendedName>
</protein>
<dbReference type="Pfam" id="PF10551">
    <property type="entry name" value="MULE"/>
    <property type="match status" value="1"/>
</dbReference>
<keyword evidence="3 5" id="KW-0863">Zinc-finger</keyword>
<dbReference type="Gramene" id="Kaladp0055s0061.1.v1.1">
    <property type="protein sequence ID" value="Kaladp0055s0061.1.v1.1"/>
    <property type="gene ID" value="Kaladp0055s0061.v1.1"/>
</dbReference>
<evidence type="ECO:0000256" key="4">
    <source>
        <dbReference type="ARBA" id="ARBA00022833"/>
    </source>
</evidence>
<feature type="coiled-coil region" evidence="7">
    <location>
        <begin position="492"/>
        <end position="519"/>
    </location>
</feature>
<evidence type="ECO:0000313" key="11">
    <source>
        <dbReference type="Proteomes" id="UP000594263"/>
    </source>
</evidence>
<evidence type="ECO:0000256" key="2">
    <source>
        <dbReference type="ARBA" id="ARBA00022723"/>
    </source>
</evidence>
<keyword evidence="6" id="KW-0539">Nucleus</keyword>
<evidence type="ECO:0000313" key="10">
    <source>
        <dbReference type="EnsemblPlants" id="Kaladp0055s0061.1.v1.1"/>
    </source>
</evidence>
<proteinExistence type="inferred from homology"/>
<comment type="subcellular location">
    <subcellularLocation>
        <location evidence="6">Nucleus</location>
    </subcellularLocation>
</comment>